<dbReference type="FunFam" id="3.30.70.330:FF:000136">
    <property type="entry name" value="poly(U)-binding-splicing factor PUF60 isoform X1"/>
    <property type="match status" value="1"/>
</dbReference>
<evidence type="ECO:0000313" key="11">
    <source>
        <dbReference type="WBParaSite" id="nRc.2.0.1.t14371-RA"/>
    </source>
</evidence>
<evidence type="ECO:0000256" key="3">
    <source>
        <dbReference type="ARBA" id="ARBA00022664"/>
    </source>
</evidence>
<comment type="subcellular location">
    <subcellularLocation>
        <location evidence="1">Nucleus</location>
    </subcellularLocation>
</comment>
<feature type="domain" description="RRM" evidence="9">
    <location>
        <begin position="167"/>
        <end position="245"/>
    </location>
</feature>
<keyword evidence="5" id="KW-0508">mRNA splicing</keyword>
<dbReference type="PANTHER" id="PTHR47330">
    <property type="entry name" value="POLY(U)-BINDING-SPLICING FACTOR PUF60-B-RELATED"/>
    <property type="match status" value="1"/>
</dbReference>
<dbReference type="Gene3D" id="3.30.70.330">
    <property type="match status" value="3"/>
</dbReference>
<evidence type="ECO:0000259" key="9">
    <source>
        <dbReference type="PROSITE" id="PS50102"/>
    </source>
</evidence>
<keyword evidence="6" id="KW-0539">Nucleus</keyword>
<dbReference type="OMA" id="EASKMNQ"/>
<keyword evidence="3" id="KW-0507">mRNA processing</keyword>
<dbReference type="SMART" id="SM00361">
    <property type="entry name" value="RRM_1"/>
    <property type="match status" value="3"/>
</dbReference>
<feature type="region of interest" description="Disordered" evidence="8">
    <location>
        <begin position="21"/>
        <end position="42"/>
    </location>
</feature>
<comment type="similarity">
    <text evidence="2">Belongs to the RRM half pint family.</text>
</comment>
<name>A0A915IK12_ROMCU</name>
<keyword evidence="4 7" id="KW-0694">RNA-binding</keyword>
<dbReference type="GO" id="GO:0071011">
    <property type="term" value="C:precatalytic spliceosome"/>
    <property type="evidence" value="ECO:0007669"/>
    <property type="project" value="TreeGrafter"/>
</dbReference>
<dbReference type="PROSITE" id="PS50102">
    <property type="entry name" value="RRM"/>
    <property type="match status" value="3"/>
</dbReference>
<organism evidence="10 11">
    <name type="scientific">Romanomermis culicivorax</name>
    <name type="common">Nematode worm</name>
    <dbReference type="NCBI Taxonomy" id="13658"/>
    <lineage>
        <taxon>Eukaryota</taxon>
        <taxon>Metazoa</taxon>
        <taxon>Ecdysozoa</taxon>
        <taxon>Nematoda</taxon>
        <taxon>Enoplea</taxon>
        <taxon>Dorylaimia</taxon>
        <taxon>Mermithida</taxon>
        <taxon>Mermithoidea</taxon>
        <taxon>Mermithidae</taxon>
        <taxon>Romanomermis</taxon>
    </lineage>
</organism>
<dbReference type="CDD" id="cd12371">
    <property type="entry name" value="RRM2_PUF60"/>
    <property type="match status" value="1"/>
</dbReference>
<dbReference type="InterPro" id="IPR012677">
    <property type="entry name" value="Nucleotide-bd_a/b_plait_sf"/>
</dbReference>
<evidence type="ECO:0000256" key="1">
    <source>
        <dbReference type="ARBA" id="ARBA00004123"/>
    </source>
</evidence>
<dbReference type="GO" id="GO:0006376">
    <property type="term" value="P:mRNA splice site recognition"/>
    <property type="evidence" value="ECO:0007669"/>
    <property type="project" value="TreeGrafter"/>
</dbReference>
<evidence type="ECO:0000256" key="6">
    <source>
        <dbReference type="ARBA" id="ARBA00023242"/>
    </source>
</evidence>
<dbReference type="GO" id="GO:0000381">
    <property type="term" value="P:regulation of alternative mRNA splicing, via spliceosome"/>
    <property type="evidence" value="ECO:0007669"/>
    <property type="project" value="TreeGrafter"/>
</dbReference>
<feature type="region of interest" description="Disordered" evidence="8">
    <location>
        <begin position="59"/>
        <end position="85"/>
    </location>
</feature>
<feature type="domain" description="RRM" evidence="9">
    <location>
        <begin position="460"/>
        <end position="547"/>
    </location>
</feature>
<evidence type="ECO:0000256" key="5">
    <source>
        <dbReference type="ARBA" id="ARBA00023187"/>
    </source>
</evidence>
<proteinExistence type="inferred from homology"/>
<accession>A0A915IK12</accession>
<dbReference type="SMART" id="SM00360">
    <property type="entry name" value="RRM"/>
    <property type="match status" value="3"/>
</dbReference>
<dbReference type="AlphaFoldDB" id="A0A915IK12"/>
<evidence type="ECO:0000256" key="4">
    <source>
        <dbReference type="ARBA" id="ARBA00022884"/>
    </source>
</evidence>
<protein>
    <submittedName>
        <fullName evidence="11">RRM domain-containing protein</fullName>
    </submittedName>
</protein>
<reference evidence="11" key="1">
    <citation type="submission" date="2022-11" db="UniProtKB">
        <authorList>
            <consortium name="WormBaseParasite"/>
        </authorList>
    </citation>
    <scope>IDENTIFICATION</scope>
</reference>
<dbReference type="GO" id="GO:0071013">
    <property type="term" value="C:catalytic step 2 spliceosome"/>
    <property type="evidence" value="ECO:0007669"/>
    <property type="project" value="TreeGrafter"/>
</dbReference>
<dbReference type="InterPro" id="IPR051974">
    <property type="entry name" value="PUF60_regulator"/>
</dbReference>
<dbReference type="Proteomes" id="UP000887565">
    <property type="component" value="Unplaced"/>
</dbReference>
<dbReference type="InterPro" id="IPR034211">
    <property type="entry name" value="PUF60_RRM2"/>
</dbReference>
<dbReference type="GO" id="GO:0003723">
    <property type="term" value="F:RNA binding"/>
    <property type="evidence" value="ECO:0007669"/>
    <property type="project" value="UniProtKB-UniRule"/>
</dbReference>
<dbReference type="CDD" id="cd12370">
    <property type="entry name" value="RRM1_PUF60"/>
    <property type="match status" value="1"/>
</dbReference>
<feature type="compositionally biased region" description="Low complexity" evidence="8">
    <location>
        <begin position="21"/>
        <end position="38"/>
    </location>
</feature>
<dbReference type="WBParaSite" id="nRc.2.0.1.t14371-RA">
    <property type="protein sequence ID" value="nRc.2.0.1.t14371-RA"/>
    <property type="gene ID" value="nRc.2.0.1.g14371"/>
</dbReference>
<dbReference type="InterPro" id="IPR003954">
    <property type="entry name" value="RRM_euk-type"/>
</dbReference>
<dbReference type="InterPro" id="IPR035979">
    <property type="entry name" value="RBD_domain_sf"/>
</dbReference>
<dbReference type="FunFam" id="3.30.70.330:FF:000382">
    <property type="entry name" value="G-patch domain-containing protein"/>
    <property type="match status" value="1"/>
</dbReference>
<dbReference type="InterPro" id="IPR000504">
    <property type="entry name" value="RRM_dom"/>
</dbReference>
<sequence>MNEEVIQEPIVAADSQETKNLLNENNADNAAPYNPACPTSNGVAADSLTSPIDVAAQQQNENSAPAAAVVERPPPTPQDVFSSSNDSSMTYFQQTGEVMVGPGGVKEAIVLGLGLPKLRREQEDNLARAKRYALEQSIKHVLLKQTVAHQQQQQKNAMYSQALSLMSRVYVGSVSFELKEETIRGAFSPFGPIKSINMSFDPATGHHKGFAFVEFELPEAASLAQEQMNGLLMGGRNIKVGRPSNMPQAQPIVDTIMSDARKCNRVYVSSIHLDLSENDVKSVFEAFGRVTSIEMPKNPFSTKHRGYAYLEYETEKSAIDAVSSMNLFDLGGQYLRVGRIQPPAPAISNIPAQNLPGIVGGPVFSVPPPGLAIPQPPVAVLPPAIVMPQLFSTPPPPPSNGFAPVQAQKLLQNAQLTEQQKKLIEMEAGQTLAAQEDIKIKGNEARNILMHKLMRRIESCVLVLRNMVGVEDVDENLQEEVEEECSNFGRVEQVVIYQEKQYDADDAPVLVKIFVKYSLSQEAETAKNKMDGRYFAGRVIKADIYDQNLFEHNDLSQ</sequence>
<evidence type="ECO:0000256" key="7">
    <source>
        <dbReference type="PROSITE-ProRule" id="PRU00176"/>
    </source>
</evidence>
<evidence type="ECO:0000256" key="2">
    <source>
        <dbReference type="ARBA" id="ARBA00005987"/>
    </source>
</evidence>
<feature type="domain" description="RRM" evidence="9">
    <location>
        <begin position="264"/>
        <end position="342"/>
    </location>
</feature>
<dbReference type="InterPro" id="IPR034209">
    <property type="entry name" value="PUF60_RRM1"/>
</dbReference>
<dbReference type="Pfam" id="PF00076">
    <property type="entry name" value="RRM_1"/>
    <property type="match status" value="2"/>
</dbReference>
<dbReference type="GO" id="GO:0000380">
    <property type="term" value="P:alternative mRNA splicing, via spliceosome"/>
    <property type="evidence" value="ECO:0007669"/>
    <property type="project" value="TreeGrafter"/>
</dbReference>
<evidence type="ECO:0000256" key="8">
    <source>
        <dbReference type="SAM" id="MobiDB-lite"/>
    </source>
</evidence>
<dbReference type="PANTHER" id="PTHR47330:SF1">
    <property type="entry name" value="POLY(U)-BINDING-SPLICING FACTOR PUF60"/>
    <property type="match status" value="1"/>
</dbReference>
<evidence type="ECO:0000313" key="10">
    <source>
        <dbReference type="Proteomes" id="UP000887565"/>
    </source>
</evidence>
<keyword evidence="10" id="KW-1185">Reference proteome</keyword>
<dbReference type="SUPFAM" id="SSF54928">
    <property type="entry name" value="RNA-binding domain, RBD"/>
    <property type="match status" value="2"/>
</dbReference>